<dbReference type="Proteomes" id="UP000294530">
    <property type="component" value="Unassembled WGS sequence"/>
</dbReference>
<dbReference type="OrthoDB" id="166453at2759"/>
<dbReference type="AlphaFoldDB" id="A0A976IB66"/>
<dbReference type="GeneID" id="94349429"/>
<keyword evidence="2" id="KW-1185">Reference proteome</keyword>
<evidence type="ECO:0000313" key="2">
    <source>
        <dbReference type="Proteomes" id="UP000294530"/>
    </source>
</evidence>
<reference evidence="1 2" key="1">
    <citation type="journal article" date="2021" name="Genome Biol.">
        <title>AFLAP: assembly-free linkage analysis pipeline using k-mers from genome sequencing data.</title>
        <authorList>
            <person name="Fletcher K."/>
            <person name="Zhang L."/>
            <person name="Gil J."/>
            <person name="Han R."/>
            <person name="Cavanaugh K."/>
            <person name="Michelmore R."/>
        </authorList>
    </citation>
    <scope>NUCLEOTIDE SEQUENCE [LARGE SCALE GENOMIC DNA]</scope>
    <source>
        <strain evidence="1 2">SF5</strain>
    </source>
</reference>
<gene>
    <name evidence="1" type="ORF">CCR75_005681</name>
</gene>
<evidence type="ECO:0000313" key="1">
    <source>
        <dbReference type="EMBL" id="TDH65623.1"/>
    </source>
</evidence>
<proteinExistence type="predicted"/>
<dbReference type="KEGG" id="blac:94349429"/>
<organism evidence="1 2">
    <name type="scientific">Bremia lactucae</name>
    <name type="common">Lettuce downy mildew</name>
    <dbReference type="NCBI Taxonomy" id="4779"/>
    <lineage>
        <taxon>Eukaryota</taxon>
        <taxon>Sar</taxon>
        <taxon>Stramenopiles</taxon>
        <taxon>Oomycota</taxon>
        <taxon>Peronosporomycetes</taxon>
        <taxon>Peronosporales</taxon>
        <taxon>Peronosporaceae</taxon>
        <taxon>Bremia</taxon>
    </lineage>
</organism>
<comment type="caution">
    <text evidence="1">The sequence shown here is derived from an EMBL/GenBank/DDBJ whole genome shotgun (WGS) entry which is preliminary data.</text>
</comment>
<dbReference type="RefSeq" id="XP_067815122.1">
    <property type="nucleotide sequence ID" value="XM_067963758.1"/>
</dbReference>
<accession>A0A976IB66</accession>
<dbReference type="EMBL" id="SHOA02000001">
    <property type="protein sequence ID" value="TDH65623.1"/>
    <property type="molecule type" value="Genomic_DNA"/>
</dbReference>
<sequence length="276" mass="30399">MFASSTVGTGATCSNSGSTVIMRGAGSSIDGDVQSTDFYDTTGPQPFNSSESHGELLSTAQNRVHRQYKRTLKASATADGNLMDLVPMPSGCLMYKTRHNKNGQPLIKEIGTDEFLVCPKENMPMSLPHRQQHKQIVLQNRRQAQVPKQKTITIRSSRPHRKDESGVSFQFHGRSGALPLNRSLSLSSSCSTNESLLIRSNSISSTRVSQYSDRVSLETNFGSLHLQSNLSNTGRFIDSRCTPSIQENEEAQALEVLNGWLHASSVSTQDSFMWSR</sequence>
<name>A0A976IB66_BRELC</name>
<protein>
    <submittedName>
        <fullName evidence="1">Uncharacterized protein</fullName>
    </submittedName>
</protein>